<dbReference type="Proteomes" id="UP000193200">
    <property type="component" value="Unassembled WGS sequence"/>
</dbReference>
<dbReference type="PANTHER" id="PTHR36577">
    <property type="entry name" value="DUF521 DOMAIN PROTEIN (AFU_ORTHOLOGUE AFUA_6G00490)"/>
    <property type="match status" value="1"/>
</dbReference>
<dbReference type="AlphaFoldDB" id="A0A1Y5SH33"/>
<dbReference type="InterPro" id="IPR012047">
    <property type="entry name" value="AcnX"/>
</dbReference>
<sequence>MARIIIAGRAEAPVLALTEGLSFWGGVDPASGRIVDAHHPQHGESLAGQIVAMPTSRGSCSGSGVLLELALNGHAPAALVFREAEDVLTLGALLAGRMFDCPLPVLRLEGPAYDTLCRTTTARIEDTRLVAGTWSLPLAPAALEGLELDAADRAMLDGGKGKALRFAMETICTMALGQGATGLVDVTRAHIDGCIYAGPANLRFAEAMRDMGARVRVPTTMNAISVDRANWETQGVPPGFGGPAARLADAYVAMGAQPIFTCAPYQLDDRPKRGEYIAWAESNAVIYANSVIGARSVKHPDFLDLCIAMTGRAPLSGVYLDAERAARRVIEVALPARYDDALWPLLGYLAGRLSPDRIPLLVGLEATAPGEDDLKALCAAFGTSSAAPMLHVAGHTPEAGRVAPDADRIRVGREELADVWWQFNAGDATVDLVAFGSPHFSAAECSRLADLLEGRKRHPETAVLATVGPGTLAAIRADGVLARLEAAGVRVVSDLCWCSITEPVFPPATRVLMTNSGKYAHYAPGLCGREVRFGSLSDCVGTALSGRAPAHPPAWLG</sequence>
<keyword evidence="6" id="KW-1185">Reference proteome</keyword>
<dbReference type="CDD" id="cd01355">
    <property type="entry name" value="AcnX"/>
    <property type="match status" value="1"/>
</dbReference>
<dbReference type="Gene3D" id="3.50.30.10">
    <property type="entry name" value="Phosphohistidine domain"/>
    <property type="match status" value="1"/>
</dbReference>
<organism evidence="5 6">
    <name type="scientific">Oceanibacterium hippocampi</name>
    <dbReference type="NCBI Taxonomy" id="745714"/>
    <lineage>
        <taxon>Bacteria</taxon>
        <taxon>Pseudomonadati</taxon>
        <taxon>Pseudomonadota</taxon>
        <taxon>Alphaproteobacteria</taxon>
        <taxon>Sneathiellales</taxon>
        <taxon>Sneathiellaceae</taxon>
        <taxon>Oceanibacterium</taxon>
    </lineage>
</organism>
<dbReference type="InterPro" id="IPR002840">
    <property type="entry name" value="PMDh-S-like_dom"/>
</dbReference>
<dbReference type="SUPFAM" id="SSF52016">
    <property type="entry name" value="LeuD/IlvD-like"/>
    <property type="match status" value="1"/>
</dbReference>
<dbReference type="OrthoDB" id="1550274at2"/>
<proteinExistence type="predicted"/>
<keyword evidence="2" id="KW-0456">Lyase</keyword>
<evidence type="ECO:0000259" key="3">
    <source>
        <dbReference type="Pfam" id="PF01989"/>
    </source>
</evidence>
<gene>
    <name evidence="5" type="ORF">OCH7691_01649</name>
</gene>
<feature type="domain" description="Phosphomevalonate dehydratase small subunit-like" evidence="3">
    <location>
        <begin position="21"/>
        <end position="96"/>
    </location>
</feature>
<evidence type="ECO:0000313" key="6">
    <source>
        <dbReference type="Proteomes" id="UP000193200"/>
    </source>
</evidence>
<evidence type="ECO:0000313" key="5">
    <source>
        <dbReference type="EMBL" id="SLN39516.1"/>
    </source>
</evidence>
<dbReference type="PIRSF" id="PIRSF036630">
    <property type="entry name" value="UCP036630"/>
    <property type="match status" value="1"/>
</dbReference>
<feature type="domain" description="Phosphomevalonate dehydratase large subunit-like" evidence="4">
    <location>
        <begin position="147"/>
        <end position="540"/>
    </location>
</feature>
<dbReference type="PANTHER" id="PTHR36577:SF3">
    <property type="entry name" value="DUF521 DOMAIN PROTEIN (AFU_ORTHOLOGUE AFUA_6G00490)"/>
    <property type="match status" value="1"/>
</dbReference>
<dbReference type="InParanoid" id="A0A1Y5SH33"/>
<keyword evidence="1" id="KW-0408">Iron</keyword>
<dbReference type="EMBL" id="FWFR01000001">
    <property type="protein sequence ID" value="SLN39516.1"/>
    <property type="molecule type" value="Genomic_DNA"/>
</dbReference>
<dbReference type="CDD" id="cd01356">
    <property type="entry name" value="AcnX_swivel"/>
    <property type="match status" value="1"/>
</dbReference>
<reference evidence="5 6" key="1">
    <citation type="submission" date="2017-03" db="EMBL/GenBank/DDBJ databases">
        <authorList>
            <person name="Afonso C.L."/>
            <person name="Miller P.J."/>
            <person name="Scott M.A."/>
            <person name="Spackman E."/>
            <person name="Goraichik I."/>
            <person name="Dimitrov K.M."/>
            <person name="Suarez D.L."/>
            <person name="Swayne D.E."/>
        </authorList>
    </citation>
    <scope>NUCLEOTIDE SEQUENCE [LARGE SCALE GENOMIC DNA]</scope>
    <source>
        <strain evidence="5 6">CECT 7691</strain>
    </source>
</reference>
<dbReference type="Pfam" id="PF01989">
    <property type="entry name" value="AcnX_swivel_put"/>
    <property type="match status" value="1"/>
</dbReference>
<accession>A0A1Y5SH33</accession>
<evidence type="ECO:0000256" key="1">
    <source>
        <dbReference type="ARBA" id="ARBA00023004"/>
    </source>
</evidence>
<dbReference type="GO" id="GO:0016829">
    <property type="term" value="F:lyase activity"/>
    <property type="evidence" value="ECO:0007669"/>
    <property type="project" value="UniProtKB-KW"/>
</dbReference>
<evidence type="ECO:0000259" key="4">
    <source>
        <dbReference type="Pfam" id="PF04412"/>
    </source>
</evidence>
<dbReference type="InterPro" id="IPR007506">
    <property type="entry name" value="PMDh-L-like_dom"/>
</dbReference>
<evidence type="ECO:0008006" key="7">
    <source>
        <dbReference type="Google" id="ProtNLM"/>
    </source>
</evidence>
<name>A0A1Y5SH33_9PROT</name>
<dbReference type="RefSeq" id="WP_085882850.1">
    <property type="nucleotide sequence ID" value="NZ_FWFR01000001.1"/>
</dbReference>
<dbReference type="Pfam" id="PF04412">
    <property type="entry name" value="AcnX"/>
    <property type="match status" value="1"/>
</dbReference>
<protein>
    <recommendedName>
        <fullName evidence="7">2-methyl-cis-aconitate hydratase</fullName>
    </recommendedName>
</protein>
<evidence type="ECO:0000256" key="2">
    <source>
        <dbReference type="ARBA" id="ARBA00023239"/>
    </source>
</evidence>